<protein>
    <submittedName>
        <fullName evidence="1 2">Uncharacterized protein</fullName>
    </submittedName>
</protein>
<sequence length="80" mass="8472">MKITSVRARRTIDGGRDVHKLIRGALILEQASDPISSGSLSFSRPGSGPPECVFVCAWGGLWVYGKCPLPGDGGNETVRS</sequence>
<evidence type="ECO:0000313" key="3">
    <source>
        <dbReference type="Proteomes" id="UP000030765"/>
    </source>
</evidence>
<gene>
    <name evidence="1" type="ORF">ZHAS_00011692</name>
</gene>
<dbReference type="Proteomes" id="UP000030765">
    <property type="component" value="Unassembled WGS sequence"/>
</dbReference>
<dbReference type="EMBL" id="ATLV01019160">
    <property type="status" value="NOT_ANNOTATED_CDS"/>
    <property type="molecule type" value="Genomic_DNA"/>
</dbReference>
<accession>A0A084W0U9</accession>
<evidence type="ECO:0000313" key="2">
    <source>
        <dbReference type="EnsemblMetazoa" id="ASIC011692-PA"/>
    </source>
</evidence>
<keyword evidence="3" id="KW-1185">Reference proteome</keyword>
<dbReference type="EnsemblMetazoa" id="ASIC011692-RA">
    <property type="protein sequence ID" value="ASIC011692-PA"/>
    <property type="gene ID" value="ASIC011692"/>
</dbReference>
<proteinExistence type="predicted"/>
<reference evidence="1 3" key="1">
    <citation type="journal article" date="2014" name="BMC Genomics">
        <title>Genome sequence of Anopheles sinensis provides insight into genetics basis of mosquito competence for malaria parasites.</title>
        <authorList>
            <person name="Zhou D."/>
            <person name="Zhang D."/>
            <person name="Ding G."/>
            <person name="Shi L."/>
            <person name="Hou Q."/>
            <person name="Ye Y."/>
            <person name="Xu Y."/>
            <person name="Zhou H."/>
            <person name="Xiong C."/>
            <person name="Li S."/>
            <person name="Yu J."/>
            <person name="Hong S."/>
            <person name="Yu X."/>
            <person name="Zou P."/>
            <person name="Chen C."/>
            <person name="Chang X."/>
            <person name="Wang W."/>
            <person name="Lv Y."/>
            <person name="Sun Y."/>
            <person name="Ma L."/>
            <person name="Shen B."/>
            <person name="Zhu C."/>
        </authorList>
    </citation>
    <scope>NUCLEOTIDE SEQUENCE [LARGE SCALE GENOMIC DNA]</scope>
</reference>
<dbReference type="EMBL" id="KE525263">
    <property type="protein sequence ID" value="KFB43843.1"/>
    <property type="molecule type" value="Genomic_DNA"/>
</dbReference>
<name>A0A084W0U9_ANOSI</name>
<dbReference type="VEuPathDB" id="VectorBase:ASIC011692"/>
<reference evidence="2" key="2">
    <citation type="submission" date="2020-05" db="UniProtKB">
        <authorList>
            <consortium name="EnsemblMetazoa"/>
        </authorList>
    </citation>
    <scope>IDENTIFICATION</scope>
</reference>
<dbReference type="AlphaFoldDB" id="A0A084W0U9"/>
<organism evidence="1">
    <name type="scientific">Anopheles sinensis</name>
    <name type="common">Mosquito</name>
    <dbReference type="NCBI Taxonomy" id="74873"/>
    <lineage>
        <taxon>Eukaryota</taxon>
        <taxon>Metazoa</taxon>
        <taxon>Ecdysozoa</taxon>
        <taxon>Arthropoda</taxon>
        <taxon>Hexapoda</taxon>
        <taxon>Insecta</taxon>
        <taxon>Pterygota</taxon>
        <taxon>Neoptera</taxon>
        <taxon>Endopterygota</taxon>
        <taxon>Diptera</taxon>
        <taxon>Nematocera</taxon>
        <taxon>Culicoidea</taxon>
        <taxon>Culicidae</taxon>
        <taxon>Anophelinae</taxon>
        <taxon>Anopheles</taxon>
    </lineage>
</organism>
<evidence type="ECO:0000313" key="1">
    <source>
        <dbReference type="EMBL" id="KFB43843.1"/>
    </source>
</evidence>